<dbReference type="Gene3D" id="1.10.630.10">
    <property type="entry name" value="Cytochrome P450"/>
    <property type="match status" value="1"/>
</dbReference>
<evidence type="ECO:0000256" key="6">
    <source>
        <dbReference type="ARBA" id="ARBA00023004"/>
    </source>
</evidence>
<dbReference type="InterPro" id="IPR001128">
    <property type="entry name" value="Cyt_P450"/>
</dbReference>
<dbReference type="AlphaFoldDB" id="A0ABC8KUT1"/>
<dbReference type="InterPro" id="IPR036396">
    <property type="entry name" value="Cyt_P450_sf"/>
</dbReference>
<evidence type="ECO:0000256" key="4">
    <source>
        <dbReference type="ARBA" id="ARBA00022723"/>
    </source>
</evidence>
<evidence type="ECO:0000256" key="3">
    <source>
        <dbReference type="ARBA" id="ARBA00022617"/>
    </source>
</evidence>
<keyword evidence="3" id="KW-0349">Heme</keyword>
<evidence type="ECO:0000256" key="2">
    <source>
        <dbReference type="ARBA" id="ARBA00010617"/>
    </source>
</evidence>
<proteinExistence type="inferred from homology"/>
<keyword evidence="6" id="KW-0408">Iron</keyword>
<organism evidence="8 9">
    <name type="scientific">Eruca vesicaria subsp. sativa</name>
    <name type="common">Garden rocket</name>
    <name type="synonym">Eruca sativa</name>
    <dbReference type="NCBI Taxonomy" id="29727"/>
    <lineage>
        <taxon>Eukaryota</taxon>
        <taxon>Viridiplantae</taxon>
        <taxon>Streptophyta</taxon>
        <taxon>Embryophyta</taxon>
        <taxon>Tracheophyta</taxon>
        <taxon>Spermatophyta</taxon>
        <taxon>Magnoliopsida</taxon>
        <taxon>eudicotyledons</taxon>
        <taxon>Gunneridae</taxon>
        <taxon>Pentapetalae</taxon>
        <taxon>rosids</taxon>
        <taxon>malvids</taxon>
        <taxon>Brassicales</taxon>
        <taxon>Brassicaceae</taxon>
        <taxon>Brassiceae</taxon>
        <taxon>Eruca</taxon>
    </lineage>
</organism>
<dbReference type="PANTHER" id="PTHR47955">
    <property type="entry name" value="CYTOCHROME P450 FAMILY 71 PROTEIN"/>
    <property type="match status" value="1"/>
</dbReference>
<comment type="cofactor">
    <cofactor evidence="1">
        <name>heme</name>
        <dbReference type="ChEBI" id="CHEBI:30413"/>
    </cofactor>
</comment>
<accession>A0ABC8KUT1</accession>
<evidence type="ECO:0008006" key="10">
    <source>
        <dbReference type="Google" id="ProtNLM"/>
    </source>
</evidence>
<name>A0ABC8KUT1_ERUVS</name>
<dbReference type="SUPFAM" id="SSF48264">
    <property type="entry name" value="Cytochrome P450"/>
    <property type="match status" value="1"/>
</dbReference>
<dbReference type="EMBL" id="CAKOAT010267822">
    <property type="protein sequence ID" value="CAH8359619.1"/>
    <property type="molecule type" value="Genomic_DNA"/>
</dbReference>
<dbReference type="Pfam" id="PF00067">
    <property type="entry name" value="p450"/>
    <property type="match status" value="1"/>
</dbReference>
<evidence type="ECO:0000313" key="9">
    <source>
        <dbReference type="Proteomes" id="UP001642260"/>
    </source>
</evidence>
<dbReference type="GO" id="GO:0046872">
    <property type="term" value="F:metal ion binding"/>
    <property type="evidence" value="ECO:0007669"/>
    <property type="project" value="UniProtKB-KW"/>
</dbReference>
<evidence type="ECO:0000256" key="7">
    <source>
        <dbReference type="ARBA" id="ARBA00023033"/>
    </source>
</evidence>
<gene>
    <name evidence="8" type="ORF">ERUC_LOCUS25375</name>
</gene>
<dbReference type="GO" id="GO:0004497">
    <property type="term" value="F:monooxygenase activity"/>
    <property type="evidence" value="ECO:0007669"/>
    <property type="project" value="UniProtKB-KW"/>
</dbReference>
<comment type="similarity">
    <text evidence="2">Belongs to the cytochrome P450 family.</text>
</comment>
<keyword evidence="5" id="KW-0560">Oxidoreductase</keyword>
<keyword evidence="7" id="KW-0503">Monooxygenase</keyword>
<keyword evidence="9" id="KW-1185">Reference proteome</keyword>
<reference evidence="8 9" key="1">
    <citation type="submission" date="2022-03" db="EMBL/GenBank/DDBJ databases">
        <authorList>
            <person name="Macdonald S."/>
            <person name="Ahmed S."/>
            <person name="Newling K."/>
        </authorList>
    </citation>
    <scope>NUCLEOTIDE SEQUENCE [LARGE SCALE GENOMIC DNA]</scope>
</reference>
<evidence type="ECO:0000256" key="5">
    <source>
        <dbReference type="ARBA" id="ARBA00023002"/>
    </source>
</evidence>
<dbReference type="PANTHER" id="PTHR47955:SF19">
    <property type="entry name" value="CYTOCHROME P450 71A9-LIKE ISOFORM X1"/>
    <property type="match status" value="1"/>
</dbReference>
<evidence type="ECO:0000313" key="8">
    <source>
        <dbReference type="EMBL" id="CAH8359619.1"/>
    </source>
</evidence>
<feature type="non-terminal residue" evidence="8">
    <location>
        <position position="166"/>
    </location>
</feature>
<dbReference type="Proteomes" id="UP001642260">
    <property type="component" value="Unassembled WGS sequence"/>
</dbReference>
<evidence type="ECO:0000256" key="1">
    <source>
        <dbReference type="ARBA" id="ARBA00001971"/>
    </source>
</evidence>
<protein>
    <recommendedName>
        <fullName evidence="10">Cytochrome P450</fullName>
    </recommendedName>
</protein>
<sequence length="166" mass="18891">MNLLYVIIATFIFVASILIATKSKKKTMNLPPGPPQLPMIGNLHQLGSQPHRSMFKLSEKYGSLMSLKLGKVSTVVASTPETVKDVLKTFDVECCSRPYMTYPARFTYGLNDIAFSPYSQYWREVRKVAVVELFTRKRVQSFRHVREEEVASFVDYVKQSASSELL</sequence>
<comment type="caution">
    <text evidence="8">The sequence shown here is derived from an EMBL/GenBank/DDBJ whole genome shotgun (WGS) entry which is preliminary data.</text>
</comment>
<keyword evidence="4" id="KW-0479">Metal-binding</keyword>